<evidence type="ECO:0000259" key="2">
    <source>
        <dbReference type="Pfam" id="PF04577"/>
    </source>
</evidence>
<proteinExistence type="predicted"/>
<feature type="transmembrane region" description="Helical" evidence="1">
    <location>
        <begin position="31"/>
        <end position="52"/>
    </location>
</feature>
<dbReference type="VEuPathDB" id="AmoebaDB:ACA1_121250"/>
<dbReference type="GO" id="GO:0016757">
    <property type="term" value="F:glycosyltransferase activity"/>
    <property type="evidence" value="ECO:0007669"/>
    <property type="project" value="InterPro"/>
</dbReference>
<organism evidence="3 4">
    <name type="scientific">Acanthamoeba castellanii (strain ATCC 30010 / Neff)</name>
    <dbReference type="NCBI Taxonomy" id="1257118"/>
    <lineage>
        <taxon>Eukaryota</taxon>
        <taxon>Amoebozoa</taxon>
        <taxon>Discosea</taxon>
        <taxon>Longamoebia</taxon>
        <taxon>Centramoebida</taxon>
        <taxon>Acanthamoebidae</taxon>
        <taxon>Acanthamoeba</taxon>
    </lineage>
</organism>
<gene>
    <name evidence="3" type="ORF">ACA1_121250</name>
</gene>
<evidence type="ECO:0000313" key="4">
    <source>
        <dbReference type="Proteomes" id="UP000011083"/>
    </source>
</evidence>
<keyword evidence="1" id="KW-1133">Transmembrane helix</keyword>
<dbReference type="OrthoDB" id="3784at2759"/>
<dbReference type="GeneID" id="14911915"/>
<reference evidence="3 4" key="1">
    <citation type="journal article" date="2013" name="Genome Biol.">
        <title>Genome of Acanthamoeba castellanii highlights extensive lateral gene transfer and early evolution of tyrosine kinase signaling.</title>
        <authorList>
            <person name="Clarke M."/>
            <person name="Lohan A.J."/>
            <person name="Liu B."/>
            <person name="Lagkouvardos I."/>
            <person name="Roy S."/>
            <person name="Zafar N."/>
            <person name="Bertelli C."/>
            <person name="Schilde C."/>
            <person name="Kianianmomeni A."/>
            <person name="Burglin T.R."/>
            <person name="Frech C."/>
            <person name="Turcotte B."/>
            <person name="Kopec K.O."/>
            <person name="Synnott J.M."/>
            <person name="Choo C."/>
            <person name="Paponov I."/>
            <person name="Finkler A."/>
            <person name="Soon Heng Tan C."/>
            <person name="Hutchins A.P."/>
            <person name="Weinmeier T."/>
            <person name="Rattei T."/>
            <person name="Chu J.S."/>
            <person name="Gimenez G."/>
            <person name="Irimia M."/>
            <person name="Rigden D.J."/>
            <person name="Fitzpatrick D.A."/>
            <person name="Lorenzo-Morales J."/>
            <person name="Bateman A."/>
            <person name="Chiu C.H."/>
            <person name="Tang P."/>
            <person name="Hegemann P."/>
            <person name="Fromm H."/>
            <person name="Raoult D."/>
            <person name="Greub G."/>
            <person name="Miranda-Saavedra D."/>
            <person name="Chen N."/>
            <person name="Nash P."/>
            <person name="Ginger M.L."/>
            <person name="Horn M."/>
            <person name="Schaap P."/>
            <person name="Caler L."/>
            <person name="Loftus B."/>
        </authorList>
    </citation>
    <scope>NUCLEOTIDE SEQUENCE [LARGE SCALE GENOMIC DNA]</scope>
    <source>
        <strain evidence="3 4">Neff</strain>
    </source>
</reference>
<dbReference type="OMA" id="ECEWPAS"/>
<accession>L8GFB4</accession>
<dbReference type="Pfam" id="PF04577">
    <property type="entry name" value="Glyco_transf_61"/>
    <property type="match status" value="1"/>
</dbReference>
<dbReference type="RefSeq" id="XP_004333441.1">
    <property type="nucleotide sequence ID" value="XM_004333393.1"/>
</dbReference>
<dbReference type="Proteomes" id="UP000011083">
    <property type="component" value="Unassembled WGS sequence"/>
</dbReference>
<dbReference type="InterPro" id="IPR049625">
    <property type="entry name" value="Glyco_transf_61_cat"/>
</dbReference>
<feature type="domain" description="Glycosyltransferase 61 catalytic" evidence="2">
    <location>
        <begin position="282"/>
        <end position="460"/>
    </location>
</feature>
<dbReference type="KEGG" id="acan:ACA1_121250"/>
<sequence>MKLRREQGAHLLPTPAGRAGTVRRVLRGGTCFWYSVVGVLVACQLVAAYIYFFSAPSLHPVKSPPHVPPLTRAHSQTWAARAPPGRVVEPSVADASGLGPQAGEGDQLHPHLDVGNERYVTPHSPPERLQPKRINECSKGEAIGMCAQDPRIAYAAEFVYPTWVIPMPKFIRKEHETLFFELQQVQGYMKQHDSRDCQNTNCRGVDFPPSERLVFHGEQFTYGHVVSVSNGLYAGRPSSAFSGPYECEWPASYTMLYPPANQVLKPRYEKVAVFVGPQYKSFQHFIDRLMPDIAQAWDLVSTDYSWLIASQPAGTDTRGEIWQHLFGRHGRVWPSENGTVSAEQMLYTCRVPRFHPWIWQRMRDILGVVHVPIQQRTKIVYLPRGRTRKVLNEEALVTAMRAFVASRGVPGEELVVFNHKEFPGFLATRDFFNHQVKAVIGPHGGAFYNINFSPRDTLVVEFFPVKPYVKTALRWPEGTWWQAACLQHNYYMIPIESPDGRGDVTVNVPEIIDILRKELPLPSTTDVKARADLR</sequence>
<evidence type="ECO:0000256" key="1">
    <source>
        <dbReference type="SAM" id="Phobius"/>
    </source>
</evidence>
<keyword evidence="4" id="KW-1185">Reference proteome</keyword>
<protein>
    <recommendedName>
        <fullName evidence="2">Glycosyltransferase 61 catalytic domain-containing protein</fullName>
    </recommendedName>
</protein>
<dbReference type="EMBL" id="KB008151">
    <property type="protein sequence ID" value="ELR11428.1"/>
    <property type="molecule type" value="Genomic_DNA"/>
</dbReference>
<keyword evidence="1" id="KW-0812">Transmembrane</keyword>
<name>L8GFB4_ACACF</name>
<keyword evidence="1" id="KW-0472">Membrane</keyword>
<dbReference type="AlphaFoldDB" id="L8GFB4"/>
<evidence type="ECO:0000313" key="3">
    <source>
        <dbReference type="EMBL" id="ELR11428.1"/>
    </source>
</evidence>